<sequence>MYLLIVVISAQVVVLFSRFQDDKIASANEVKCVARGNSELVELFYPGRVSSAMRRYVDDGVGARIRFIPTLYRNVYH</sequence>
<protein>
    <submittedName>
        <fullName evidence="2">Uncharacterized protein</fullName>
    </submittedName>
</protein>
<dbReference type="Proteomes" id="UP000007266">
    <property type="component" value="Linkage group 9"/>
</dbReference>
<feature type="signal peptide" evidence="1">
    <location>
        <begin position="1"/>
        <end position="16"/>
    </location>
</feature>
<organism evidence="2 3">
    <name type="scientific">Tribolium castaneum</name>
    <name type="common">Red flour beetle</name>
    <dbReference type="NCBI Taxonomy" id="7070"/>
    <lineage>
        <taxon>Eukaryota</taxon>
        <taxon>Metazoa</taxon>
        <taxon>Ecdysozoa</taxon>
        <taxon>Arthropoda</taxon>
        <taxon>Hexapoda</taxon>
        <taxon>Insecta</taxon>
        <taxon>Pterygota</taxon>
        <taxon>Neoptera</taxon>
        <taxon>Endopterygota</taxon>
        <taxon>Coleoptera</taxon>
        <taxon>Polyphaga</taxon>
        <taxon>Cucujiformia</taxon>
        <taxon>Tenebrionidae</taxon>
        <taxon>Tenebrionidae incertae sedis</taxon>
        <taxon>Tribolium</taxon>
    </lineage>
</organism>
<reference evidence="2 3" key="2">
    <citation type="journal article" date="2010" name="Nucleic Acids Res.">
        <title>BeetleBase in 2010: revisions to provide comprehensive genomic information for Tribolium castaneum.</title>
        <authorList>
            <person name="Kim H.S."/>
            <person name="Murphy T."/>
            <person name="Xia J."/>
            <person name="Caragea D."/>
            <person name="Park Y."/>
            <person name="Beeman R.W."/>
            <person name="Lorenzen M.D."/>
            <person name="Butcher S."/>
            <person name="Manak J.R."/>
            <person name="Brown S.J."/>
        </authorList>
    </citation>
    <scope>GENOME REANNOTATION</scope>
    <source>
        <strain evidence="2 3">Georgia GA2</strain>
    </source>
</reference>
<evidence type="ECO:0000313" key="2">
    <source>
        <dbReference type="EMBL" id="EFA09421.1"/>
    </source>
</evidence>
<dbReference type="HOGENOM" id="CLU_2641352_0_0_1"/>
<reference evidence="2 3" key="1">
    <citation type="journal article" date="2008" name="Nature">
        <title>The genome of the model beetle and pest Tribolium castaneum.</title>
        <authorList>
            <consortium name="Tribolium Genome Sequencing Consortium"/>
            <person name="Richards S."/>
            <person name="Gibbs R.A."/>
            <person name="Weinstock G.M."/>
            <person name="Brown S.J."/>
            <person name="Denell R."/>
            <person name="Beeman R.W."/>
            <person name="Gibbs R."/>
            <person name="Beeman R.W."/>
            <person name="Brown S.J."/>
            <person name="Bucher G."/>
            <person name="Friedrich M."/>
            <person name="Grimmelikhuijzen C.J."/>
            <person name="Klingler M."/>
            <person name="Lorenzen M."/>
            <person name="Richards S."/>
            <person name="Roth S."/>
            <person name="Schroder R."/>
            <person name="Tautz D."/>
            <person name="Zdobnov E.M."/>
            <person name="Muzny D."/>
            <person name="Gibbs R.A."/>
            <person name="Weinstock G.M."/>
            <person name="Attaway T."/>
            <person name="Bell S."/>
            <person name="Buhay C.J."/>
            <person name="Chandrabose M.N."/>
            <person name="Chavez D."/>
            <person name="Clerk-Blankenburg K.P."/>
            <person name="Cree A."/>
            <person name="Dao M."/>
            <person name="Davis C."/>
            <person name="Chacko J."/>
            <person name="Dinh H."/>
            <person name="Dugan-Rocha S."/>
            <person name="Fowler G."/>
            <person name="Garner T.T."/>
            <person name="Garnes J."/>
            <person name="Gnirke A."/>
            <person name="Hawes A."/>
            <person name="Hernandez J."/>
            <person name="Hines S."/>
            <person name="Holder M."/>
            <person name="Hume J."/>
            <person name="Jhangiani S.N."/>
            <person name="Joshi V."/>
            <person name="Khan Z.M."/>
            <person name="Jackson L."/>
            <person name="Kovar C."/>
            <person name="Kowis A."/>
            <person name="Lee S."/>
            <person name="Lewis L.R."/>
            <person name="Margolis J."/>
            <person name="Morgan M."/>
            <person name="Nazareth L.V."/>
            <person name="Nguyen N."/>
            <person name="Okwuonu G."/>
            <person name="Parker D."/>
            <person name="Richards S."/>
            <person name="Ruiz S.J."/>
            <person name="Santibanez J."/>
            <person name="Savard J."/>
            <person name="Scherer S.E."/>
            <person name="Schneider B."/>
            <person name="Sodergren E."/>
            <person name="Tautz D."/>
            <person name="Vattahil S."/>
            <person name="Villasana D."/>
            <person name="White C.S."/>
            <person name="Wright R."/>
            <person name="Park Y."/>
            <person name="Beeman R.W."/>
            <person name="Lord J."/>
            <person name="Oppert B."/>
            <person name="Lorenzen M."/>
            <person name="Brown S."/>
            <person name="Wang L."/>
            <person name="Savard J."/>
            <person name="Tautz D."/>
            <person name="Richards S."/>
            <person name="Weinstock G."/>
            <person name="Gibbs R.A."/>
            <person name="Liu Y."/>
            <person name="Worley K."/>
            <person name="Weinstock G."/>
            <person name="Elsik C.G."/>
            <person name="Reese J.T."/>
            <person name="Elhaik E."/>
            <person name="Landan G."/>
            <person name="Graur D."/>
            <person name="Arensburger P."/>
            <person name="Atkinson P."/>
            <person name="Beeman R.W."/>
            <person name="Beidler J."/>
            <person name="Brown S.J."/>
            <person name="Demuth J.P."/>
            <person name="Drury D.W."/>
            <person name="Du Y.Z."/>
            <person name="Fujiwara H."/>
            <person name="Lorenzen M."/>
            <person name="Maselli V."/>
            <person name="Osanai M."/>
            <person name="Park Y."/>
            <person name="Robertson H.M."/>
            <person name="Tu Z."/>
            <person name="Wang J.J."/>
            <person name="Wang S."/>
            <person name="Richards S."/>
            <person name="Song H."/>
            <person name="Zhang L."/>
            <person name="Sodergren E."/>
            <person name="Werner D."/>
            <person name="Stanke M."/>
            <person name="Morgenstern B."/>
            <person name="Solovyev V."/>
            <person name="Kosarev P."/>
            <person name="Brown G."/>
            <person name="Chen H.C."/>
            <person name="Ermolaeva O."/>
            <person name="Hlavina W."/>
            <person name="Kapustin Y."/>
            <person name="Kiryutin B."/>
            <person name="Kitts P."/>
            <person name="Maglott D."/>
            <person name="Pruitt K."/>
            <person name="Sapojnikov V."/>
            <person name="Souvorov A."/>
            <person name="Mackey A.J."/>
            <person name="Waterhouse R.M."/>
            <person name="Wyder S."/>
            <person name="Zdobnov E.M."/>
            <person name="Zdobnov E.M."/>
            <person name="Wyder S."/>
            <person name="Kriventseva E.V."/>
            <person name="Kadowaki T."/>
            <person name="Bork P."/>
            <person name="Aranda M."/>
            <person name="Bao R."/>
            <person name="Beermann A."/>
            <person name="Berns N."/>
            <person name="Bolognesi R."/>
            <person name="Bonneton F."/>
            <person name="Bopp D."/>
            <person name="Brown S.J."/>
            <person name="Bucher G."/>
            <person name="Butts T."/>
            <person name="Chaumot A."/>
            <person name="Denell R.E."/>
            <person name="Ferrier D.E."/>
            <person name="Friedrich M."/>
            <person name="Gordon C.M."/>
            <person name="Jindra M."/>
            <person name="Klingler M."/>
            <person name="Lan Q."/>
            <person name="Lattorff H.M."/>
            <person name="Laudet V."/>
            <person name="von Levetsow C."/>
            <person name="Liu Z."/>
            <person name="Lutz R."/>
            <person name="Lynch J.A."/>
            <person name="da Fonseca R.N."/>
            <person name="Posnien N."/>
            <person name="Reuter R."/>
            <person name="Roth S."/>
            <person name="Savard J."/>
            <person name="Schinko J.B."/>
            <person name="Schmitt C."/>
            <person name="Schoppmeier M."/>
            <person name="Schroder R."/>
            <person name="Shippy T.D."/>
            <person name="Simonnet F."/>
            <person name="Marques-Souza H."/>
            <person name="Tautz D."/>
            <person name="Tomoyasu Y."/>
            <person name="Trauner J."/>
            <person name="Van der Zee M."/>
            <person name="Vervoort M."/>
            <person name="Wittkopp N."/>
            <person name="Wimmer E.A."/>
            <person name="Yang X."/>
            <person name="Jones A.K."/>
            <person name="Sattelle D.B."/>
            <person name="Ebert P.R."/>
            <person name="Nelson D."/>
            <person name="Scott J.G."/>
            <person name="Beeman R.W."/>
            <person name="Muthukrishnan S."/>
            <person name="Kramer K.J."/>
            <person name="Arakane Y."/>
            <person name="Beeman R.W."/>
            <person name="Zhu Q."/>
            <person name="Hogenkamp D."/>
            <person name="Dixit R."/>
            <person name="Oppert B."/>
            <person name="Jiang H."/>
            <person name="Zou Z."/>
            <person name="Marshall J."/>
            <person name="Elpidina E."/>
            <person name="Vinokurov K."/>
            <person name="Oppert C."/>
            <person name="Zou Z."/>
            <person name="Evans J."/>
            <person name="Lu Z."/>
            <person name="Zhao P."/>
            <person name="Sumathipala N."/>
            <person name="Altincicek B."/>
            <person name="Vilcinskas A."/>
            <person name="Williams M."/>
            <person name="Hultmark D."/>
            <person name="Hetru C."/>
            <person name="Jiang H."/>
            <person name="Grimmelikhuijzen C.J."/>
            <person name="Hauser F."/>
            <person name="Cazzamali G."/>
            <person name="Williamson M."/>
            <person name="Park Y."/>
            <person name="Li B."/>
            <person name="Tanaka Y."/>
            <person name="Predel R."/>
            <person name="Neupert S."/>
            <person name="Schachtner J."/>
            <person name="Verleyen P."/>
            <person name="Raible F."/>
            <person name="Bork P."/>
            <person name="Friedrich M."/>
            <person name="Walden K.K."/>
            <person name="Robertson H.M."/>
            <person name="Angeli S."/>
            <person name="Foret S."/>
            <person name="Bucher G."/>
            <person name="Schuetz S."/>
            <person name="Maleszka R."/>
            <person name="Wimmer E.A."/>
            <person name="Beeman R.W."/>
            <person name="Lorenzen M."/>
            <person name="Tomoyasu Y."/>
            <person name="Miller S.C."/>
            <person name="Grossmann D."/>
            <person name="Bucher G."/>
        </authorList>
    </citation>
    <scope>NUCLEOTIDE SEQUENCE [LARGE SCALE GENOMIC DNA]</scope>
    <source>
        <strain evidence="2 3">Georgia GA2</strain>
    </source>
</reference>
<evidence type="ECO:0000256" key="1">
    <source>
        <dbReference type="SAM" id="SignalP"/>
    </source>
</evidence>
<gene>
    <name evidence="2" type="primary">GLEAN_05223</name>
    <name evidence="2" type="ORF">TcasGA2_TC005223</name>
</gene>
<dbReference type="AlphaFoldDB" id="D6X1J7"/>
<keyword evidence="1" id="KW-0732">Signal</keyword>
<dbReference type="InParanoid" id="D6X1J7"/>
<accession>D6X1J7</accession>
<keyword evidence="3" id="KW-1185">Reference proteome</keyword>
<evidence type="ECO:0000313" key="3">
    <source>
        <dbReference type="Proteomes" id="UP000007266"/>
    </source>
</evidence>
<dbReference type="EMBL" id="KQ971369">
    <property type="protein sequence ID" value="EFA09421.1"/>
    <property type="molecule type" value="Genomic_DNA"/>
</dbReference>
<name>D6X1J7_TRICA</name>
<feature type="chain" id="PRO_5003090220" evidence="1">
    <location>
        <begin position="17"/>
        <end position="77"/>
    </location>
</feature>
<proteinExistence type="predicted"/>